<keyword evidence="5 11" id="KW-0805">Transcription regulation</keyword>
<proteinExistence type="inferred from homology"/>
<reference evidence="14 15" key="1">
    <citation type="submission" date="2018-02" db="EMBL/GenBank/DDBJ databases">
        <title>The genomes of Aspergillus section Nigri reveals drivers in fungal speciation.</title>
        <authorList>
            <consortium name="DOE Joint Genome Institute"/>
            <person name="Vesth T.C."/>
            <person name="Nybo J."/>
            <person name="Theobald S."/>
            <person name="Brandl J."/>
            <person name="Frisvad J.C."/>
            <person name="Nielsen K.F."/>
            <person name="Lyhne E.K."/>
            <person name="Kogle M.E."/>
            <person name="Kuo A."/>
            <person name="Riley R."/>
            <person name="Clum A."/>
            <person name="Nolan M."/>
            <person name="Lipzen A."/>
            <person name="Salamov A."/>
            <person name="Henrissat B."/>
            <person name="Wiebenga A."/>
            <person name="De vries R.P."/>
            <person name="Grigoriev I.V."/>
            <person name="Mortensen U.H."/>
            <person name="Andersen M.R."/>
            <person name="Baker S.E."/>
        </authorList>
    </citation>
    <scope>NUCLEOTIDE SEQUENCE [LARGE SCALE GENOMIC DNA]</scope>
    <source>
        <strain evidence="14 15">CBS 101889</strain>
    </source>
</reference>
<dbReference type="GO" id="GO:0003712">
    <property type="term" value="F:transcription coregulator activity"/>
    <property type="evidence" value="ECO:0007669"/>
    <property type="project" value="UniProtKB-UniRule"/>
</dbReference>
<comment type="function">
    <text evidence="9 11">Component of the Mediator complex, a coactivator involved in the regulated transcription of nearly all RNA polymerase II-dependent genes. Mediator functions as a bridge to convey information from gene-specific regulatory proteins to the basal RNA polymerase II transcription machinery. Mediator is recruited to promoters by direct interactions with regulatory proteins and serves as a scaffold for the assembly of a functional preinitiation complex with RNA polymerase II and the general transcription factors.</text>
</comment>
<name>A0A395HII2_ASPHC</name>
<feature type="compositionally biased region" description="Polar residues" evidence="12">
    <location>
        <begin position="1072"/>
        <end position="1085"/>
    </location>
</feature>
<feature type="compositionally biased region" description="Polar residues" evidence="12">
    <location>
        <begin position="36"/>
        <end position="53"/>
    </location>
</feature>
<dbReference type="InterPro" id="IPR055122">
    <property type="entry name" value="Med14_N"/>
</dbReference>
<evidence type="ECO:0000313" key="15">
    <source>
        <dbReference type="Proteomes" id="UP000248961"/>
    </source>
</evidence>
<evidence type="ECO:0000313" key="14">
    <source>
        <dbReference type="EMBL" id="RAL07560.1"/>
    </source>
</evidence>
<dbReference type="Proteomes" id="UP000248961">
    <property type="component" value="Unassembled WGS sequence"/>
</dbReference>
<evidence type="ECO:0000256" key="2">
    <source>
        <dbReference type="ARBA" id="ARBA00007813"/>
    </source>
</evidence>
<dbReference type="AlphaFoldDB" id="A0A395HII2"/>
<evidence type="ECO:0000256" key="6">
    <source>
        <dbReference type="ARBA" id="ARBA00023159"/>
    </source>
</evidence>
<evidence type="ECO:0000256" key="10">
    <source>
        <dbReference type="ARBA" id="ARBA00032007"/>
    </source>
</evidence>
<feature type="region of interest" description="Disordered" evidence="12">
    <location>
        <begin position="1040"/>
        <end position="1091"/>
    </location>
</feature>
<evidence type="ECO:0000256" key="5">
    <source>
        <dbReference type="ARBA" id="ARBA00023015"/>
    </source>
</evidence>
<dbReference type="InterPro" id="IPR013947">
    <property type="entry name" value="Mediator_Med14"/>
</dbReference>
<evidence type="ECO:0000256" key="7">
    <source>
        <dbReference type="ARBA" id="ARBA00023163"/>
    </source>
</evidence>
<evidence type="ECO:0000256" key="4">
    <source>
        <dbReference type="ARBA" id="ARBA00019619"/>
    </source>
</evidence>
<protein>
    <recommendedName>
        <fullName evidence="4 11">Mediator of RNA polymerase II transcription subunit 14</fullName>
    </recommendedName>
    <alternativeName>
        <fullName evidence="10 11">Mediator complex subunit 14</fullName>
    </alternativeName>
</protein>
<keyword evidence="6 11" id="KW-0010">Activator</keyword>
<dbReference type="RefSeq" id="XP_025546714.1">
    <property type="nucleotide sequence ID" value="XM_025690825.1"/>
</dbReference>
<evidence type="ECO:0000256" key="9">
    <source>
        <dbReference type="ARBA" id="ARBA00025687"/>
    </source>
</evidence>
<dbReference type="EMBL" id="KZ824328">
    <property type="protein sequence ID" value="RAL07560.1"/>
    <property type="molecule type" value="Genomic_DNA"/>
</dbReference>
<dbReference type="VEuPathDB" id="FungiDB:BO97DRAFT_245762"/>
<comment type="subcellular location">
    <subcellularLocation>
        <location evidence="1 11">Nucleus</location>
    </subcellularLocation>
</comment>
<feature type="domain" description="Mediator complex subunit MED14 N-terminal" evidence="13">
    <location>
        <begin position="87"/>
        <end position="295"/>
    </location>
</feature>
<comment type="subunit">
    <text evidence="3 11">Component of the Mediator complex.</text>
</comment>
<feature type="region of interest" description="Disordered" evidence="12">
    <location>
        <begin position="1"/>
        <end position="63"/>
    </location>
</feature>
<accession>A0A395HII2</accession>
<evidence type="ECO:0000259" key="13">
    <source>
        <dbReference type="Pfam" id="PF08638"/>
    </source>
</evidence>
<dbReference type="GeneID" id="37195114"/>
<dbReference type="STRING" id="1450537.A0A395HII2"/>
<dbReference type="GO" id="GO:0006357">
    <property type="term" value="P:regulation of transcription by RNA polymerase II"/>
    <property type="evidence" value="ECO:0007669"/>
    <property type="project" value="InterPro"/>
</dbReference>
<feature type="compositionally biased region" description="Polar residues" evidence="12">
    <location>
        <begin position="1040"/>
        <end position="1052"/>
    </location>
</feature>
<comment type="similarity">
    <text evidence="2 11">Belongs to the Mediator complex subunit 14 family.</text>
</comment>
<keyword evidence="8 11" id="KW-0539">Nucleus</keyword>
<evidence type="ECO:0000256" key="1">
    <source>
        <dbReference type="ARBA" id="ARBA00004123"/>
    </source>
</evidence>
<dbReference type="GO" id="GO:0070847">
    <property type="term" value="C:core mediator complex"/>
    <property type="evidence" value="ECO:0007669"/>
    <property type="project" value="TreeGrafter"/>
</dbReference>
<organism evidence="14 15">
    <name type="scientific">Aspergillus homomorphus (strain CBS 101889)</name>
    <dbReference type="NCBI Taxonomy" id="1450537"/>
    <lineage>
        <taxon>Eukaryota</taxon>
        <taxon>Fungi</taxon>
        <taxon>Dikarya</taxon>
        <taxon>Ascomycota</taxon>
        <taxon>Pezizomycotina</taxon>
        <taxon>Eurotiomycetes</taxon>
        <taxon>Eurotiomycetidae</taxon>
        <taxon>Eurotiales</taxon>
        <taxon>Aspergillaceae</taxon>
        <taxon>Aspergillus</taxon>
        <taxon>Aspergillus subgen. Circumdati</taxon>
    </lineage>
</organism>
<dbReference type="Pfam" id="PF08638">
    <property type="entry name" value="Med14"/>
    <property type="match status" value="1"/>
</dbReference>
<evidence type="ECO:0000256" key="3">
    <source>
        <dbReference type="ARBA" id="ARBA00011837"/>
    </source>
</evidence>
<dbReference type="PANTHER" id="PTHR12809">
    <property type="entry name" value="MEDIATOR COMPLEX SUBUNIT"/>
    <property type="match status" value="1"/>
</dbReference>
<dbReference type="OrthoDB" id="205099at2759"/>
<sequence length="1091" mass="121870">MPGVVMDTANVGEHIQRSGHNSQNGVSYEPGEGTSLKGSNVFQNGSFHTNGLERSSAHRPDASTVTSVSAKTRELPELFHVTQGFFLFSKLLNRSAQQCWNDLLDMITELAEIQVAPHDSVYASVPIAGKPQDNQSPENIQKKLRVLEFAHAKRAEFIKLLVLSQWGRQAADVSKLIDIQNFIRIRHQAYTGALQYVGDMKKNLVQAQVANPDIRTSLEVLSKGKVASMSDLGYKPPRNLTPKRTLRKLRKINRLLSTRLALHDELPPSFQTYRIHDGRVTFMVPNEFELDLSIGEGSGISQYYFVDIRFLFHPSSSIPKGRIFNELESKVNDVLQTHGLPGCFDLLHNLVLTNKINVLFKQAIEMARGLWADVLRIELLHRTLVVHYWARKPGHKSWVEVGLNRGRRGSKLGASVPPYLGLRWIRDGEQISSGGIDFDTTNLSMERLLRSVIALHITHIISSAYNSIGESLLYSTSALSLRAQLTATEPGNCLLEVQLTETRHLKVSVESMSGTNVFSTTPTALERPDHDRPLDKSSVDDIVTRVARLRCIAAIEEVESYLKMLGFDVINPRALNIDVRRIFPPNILRFSFFSHRLWERNWIVAATSSMDGDSWWIVQFRPGALARRQSAYGVKLGNRSAYRFAQIVRNTFVPSQLEKSYASLADLGHSLSGILTIYANSFYLADLDAIKFYPPVHKLKIEAGSKTPDLSLRYEPAKLPNALRMVLPARIKRQGFVRETIRLTFLGIDPLKNVAIIGAYGRLNIPVKAFSALIRRWDHSLVFQENGNGFAIRLLASTGRPIIVSLIENLQRLECVLSILETLQRKKIEVTSLSLSGISFTYGPKRDFSARLEIGIIRHPSFSEVDAVELASRPDSIFRLELGMQFDSSNPHRRIQRSLASSLNRASAGASMETIAELLKKTLPLMRAFDKLMDNTSRSESLKVQVIVRNAMTYIIHYPDAAVHFRLVARTRSNRLVWVLSDVSNSGPHSGQVSHISTKVQQTLYHAKGEGWRGLGSGVIAELDRVESLLQELHRCVTASRPNSGTAEQSSSKPRKSTAPAEAVVTEPVPRDSSQFAEPGATNSADIIMID</sequence>
<dbReference type="Pfam" id="PF26204">
    <property type="entry name" value="Med14_fung"/>
    <property type="match status" value="1"/>
</dbReference>
<dbReference type="PANTHER" id="PTHR12809:SF2">
    <property type="entry name" value="MEDIATOR OF RNA POLYMERASE II TRANSCRIPTION SUBUNIT 14"/>
    <property type="match status" value="1"/>
</dbReference>
<evidence type="ECO:0000256" key="11">
    <source>
        <dbReference type="RuleBase" id="RU365082"/>
    </source>
</evidence>
<gene>
    <name evidence="14" type="ORF">BO97DRAFT_245762</name>
</gene>
<dbReference type="GO" id="GO:0016592">
    <property type="term" value="C:mediator complex"/>
    <property type="evidence" value="ECO:0007669"/>
    <property type="project" value="UniProtKB-UniRule"/>
</dbReference>
<keyword evidence="15" id="KW-1185">Reference proteome</keyword>
<keyword evidence="7 11" id="KW-0804">Transcription</keyword>
<evidence type="ECO:0000256" key="12">
    <source>
        <dbReference type="SAM" id="MobiDB-lite"/>
    </source>
</evidence>
<evidence type="ECO:0000256" key="8">
    <source>
        <dbReference type="ARBA" id="ARBA00023242"/>
    </source>
</evidence>